<name>A0A1U7HD11_9CYAN</name>
<evidence type="ECO:0000313" key="13">
    <source>
        <dbReference type="Proteomes" id="UP000186868"/>
    </source>
</evidence>
<feature type="transmembrane region" description="Helical" evidence="7">
    <location>
        <begin position="126"/>
        <end position="146"/>
    </location>
</feature>
<feature type="domain" description="PAS" evidence="10">
    <location>
        <begin position="588"/>
        <end position="634"/>
    </location>
</feature>
<dbReference type="PROSITE" id="PS50112">
    <property type="entry name" value="PAS"/>
    <property type="match status" value="1"/>
</dbReference>
<evidence type="ECO:0000256" key="7">
    <source>
        <dbReference type="SAM" id="Phobius"/>
    </source>
</evidence>
<keyword evidence="5" id="KW-0175">Coiled coil</keyword>
<keyword evidence="7" id="KW-0472">Membrane</keyword>
<dbReference type="EMBL" id="MRCB01000020">
    <property type="protein sequence ID" value="OKH21466.1"/>
    <property type="molecule type" value="Genomic_DNA"/>
</dbReference>
<dbReference type="SMART" id="SM00091">
    <property type="entry name" value="PAS"/>
    <property type="match status" value="1"/>
</dbReference>
<dbReference type="AlphaFoldDB" id="A0A1U7HD11"/>
<comment type="caution">
    <text evidence="12">The sequence shown here is derived from an EMBL/GenBank/DDBJ whole genome shotgun (WGS) entry which is preliminary data.</text>
</comment>
<keyword evidence="2" id="KW-0288">FMN</keyword>
<dbReference type="Gene3D" id="1.10.287.950">
    <property type="entry name" value="Methyl-accepting chemotaxis protein"/>
    <property type="match status" value="1"/>
</dbReference>
<feature type="transmembrane region" description="Helical" evidence="7">
    <location>
        <begin position="68"/>
        <end position="90"/>
    </location>
</feature>
<dbReference type="InterPro" id="IPR035965">
    <property type="entry name" value="PAS-like_dom_sf"/>
</dbReference>
<dbReference type="Gene3D" id="3.30.450.20">
    <property type="entry name" value="PAS domain"/>
    <property type="match status" value="1"/>
</dbReference>
<sequence length="965" mass="106652">MTGSSSSQQTDKTIETTEIHSHSPATAEPESNEQVDRKETAGDERQPKAENQVPSRSKRRGLSLRIKATTTAIAISVLPVLALGGMTYYVSERSSEQQANQAKQSGNPSAADIIYLTFLLKRQLQMGIAIGTGAVALLALAIALWLTNRSLRPVLGAAKTAAETAKLLRREGGETESDLEFSGADELIALKTDLNLLAVQIPDLLKQQNAEGDRTQLLTDITLRVREAQDLDELLTIAVREVRQVLKSDRVLFFRLEPDGNGTIIAESVTPGFPKARGAKIFDPCFKERHIEMYRNGRVRAFDNIYKANLGECYIQLLEQFSVKANLIAPVLKDGQLLGLLIAHQCSAPRAWQQSEITFFSRLATQIGFALDRRLPAEQKAEAEAEEHFMEITLRIRQSLKSADILTTTVQEIRKALQADRVLVYRFEPDWSGTVVAESVLSGLPKALGANIIDPCFKDRHVEQYRNGRVRATDNIYTANLSDCHIELLGRFGVRANLVAPIVQGKELIGLLIAHQCFAPRTWERSEIQLFTKLATQVGFALDQAAVLEEIEQARQELEGALRPRDRAIAAASFGLCIADATQPDYPIVYCNPAFEKMTGYSHSEAIGRNCRFLQGADTEPDAVAQIRRALHEQRECHLVLKNYRKDGSPFWNELTIAPVQNEQGEVTHFIGLQTDITSRRQIASQVQAAAQAVTQTTQDNESAINTLSLEAALQAEKIAEAFNAIQAMASSVREVAFKARQAKRKMEDADRAVRAEDRAMRQTEVGMTGIRETLLKMVRKTEYLDEVSRKITQTMLSLNDFVSQINVLAINVAVEVGRAGDDRESRELMAVAEAVRSLTEQSATATSEIEDLMTEIKTAINEIFAVMKQEAKQLNDETKWVAQSRQKLTQLVAINAQTSDLVEEIAQAAAAHAENFTSVSQLVRESATMADRTSEQSATVANSFAYLLAVAREMGTTAAQLDTE</sequence>
<evidence type="ECO:0000256" key="6">
    <source>
        <dbReference type="SAM" id="MobiDB-lite"/>
    </source>
</evidence>
<keyword evidence="3" id="KW-0157">Chromophore</keyword>
<feature type="domain" description="PAC" evidence="11">
    <location>
        <begin position="635"/>
        <end position="689"/>
    </location>
</feature>
<feature type="compositionally biased region" description="Polar residues" evidence="6">
    <location>
        <begin position="1"/>
        <end position="11"/>
    </location>
</feature>
<dbReference type="Proteomes" id="UP000186868">
    <property type="component" value="Unassembled WGS sequence"/>
</dbReference>
<gene>
    <name evidence="12" type="ORF">NIES593_15875</name>
</gene>
<accession>A0A1U7HD11</accession>
<dbReference type="PANTHER" id="PTHR47429:SF2">
    <property type="entry name" value="PROTEIN TWIN LOV 1"/>
    <property type="match status" value="1"/>
</dbReference>
<feature type="region of interest" description="Disordered" evidence="6">
    <location>
        <begin position="1"/>
        <end position="61"/>
    </location>
</feature>
<evidence type="ECO:0008006" key="14">
    <source>
        <dbReference type="Google" id="ProtNLM"/>
    </source>
</evidence>
<dbReference type="SMART" id="SM00283">
    <property type="entry name" value="MA"/>
    <property type="match status" value="1"/>
</dbReference>
<evidence type="ECO:0000256" key="3">
    <source>
        <dbReference type="ARBA" id="ARBA00022991"/>
    </source>
</evidence>
<evidence type="ECO:0000259" key="10">
    <source>
        <dbReference type="PROSITE" id="PS50112"/>
    </source>
</evidence>
<keyword evidence="7" id="KW-1133">Transmembrane helix</keyword>
<proteinExistence type="predicted"/>
<dbReference type="RefSeq" id="WP_073600510.1">
    <property type="nucleotide sequence ID" value="NZ_MRCB01000020.1"/>
</dbReference>
<dbReference type="InterPro" id="IPR000014">
    <property type="entry name" value="PAS"/>
</dbReference>
<dbReference type="Pfam" id="PF01590">
    <property type="entry name" value="GAF"/>
    <property type="match status" value="2"/>
</dbReference>
<dbReference type="InterPro" id="IPR016132">
    <property type="entry name" value="Phyto_chromo_attachment"/>
</dbReference>
<dbReference type="PROSITE" id="PS50111">
    <property type="entry name" value="CHEMOTAXIS_TRANSDUC_2"/>
    <property type="match status" value="1"/>
</dbReference>
<dbReference type="GO" id="GO:0016020">
    <property type="term" value="C:membrane"/>
    <property type="evidence" value="ECO:0007669"/>
    <property type="project" value="InterPro"/>
</dbReference>
<dbReference type="SMART" id="SM00086">
    <property type="entry name" value="PAC"/>
    <property type="match status" value="1"/>
</dbReference>
<evidence type="ECO:0000313" key="12">
    <source>
        <dbReference type="EMBL" id="OKH21466.1"/>
    </source>
</evidence>
<dbReference type="InterPro" id="IPR004089">
    <property type="entry name" value="MCPsignal_dom"/>
</dbReference>
<keyword evidence="1" id="KW-0285">Flavoprotein</keyword>
<dbReference type="GO" id="GO:0007165">
    <property type="term" value="P:signal transduction"/>
    <property type="evidence" value="ECO:0007669"/>
    <property type="project" value="UniProtKB-KW"/>
</dbReference>
<evidence type="ECO:0000256" key="5">
    <source>
        <dbReference type="SAM" id="Coils"/>
    </source>
</evidence>
<evidence type="ECO:0000256" key="1">
    <source>
        <dbReference type="ARBA" id="ARBA00022630"/>
    </source>
</evidence>
<dbReference type="CDD" id="cd00130">
    <property type="entry name" value="PAS"/>
    <property type="match status" value="1"/>
</dbReference>
<dbReference type="Pfam" id="PF00015">
    <property type="entry name" value="MCPsignal"/>
    <property type="match status" value="1"/>
</dbReference>
<dbReference type="SMART" id="SM00065">
    <property type="entry name" value="GAF"/>
    <property type="match status" value="2"/>
</dbReference>
<dbReference type="PROSITE" id="PS50113">
    <property type="entry name" value="PAC"/>
    <property type="match status" value="1"/>
</dbReference>
<dbReference type="NCBIfam" id="TIGR00229">
    <property type="entry name" value="sensory_box"/>
    <property type="match status" value="1"/>
</dbReference>
<evidence type="ECO:0000259" key="8">
    <source>
        <dbReference type="PROSITE" id="PS50046"/>
    </source>
</evidence>
<dbReference type="SUPFAM" id="SSF58104">
    <property type="entry name" value="Methyl-accepting chemotaxis protein (MCP) signaling domain"/>
    <property type="match status" value="1"/>
</dbReference>
<dbReference type="InterPro" id="IPR003018">
    <property type="entry name" value="GAF"/>
</dbReference>
<dbReference type="Pfam" id="PF13426">
    <property type="entry name" value="PAS_9"/>
    <property type="match status" value="1"/>
</dbReference>
<feature type="coiled-coil region" evidence="5">
    <location>
        <begin position="836"/>
        <end position="863"/>
    </location>
</feature>
<feature type="domain" description="Methyl-accepting transducer" evidence="9">
    <location>
        <begin position="690"/>
        <end position="942"/>
    </location>
</feature>
<organism evidence="12 13">
    <name type="scientific">Hydrococcus rivularis NIES-593</name>
    <dbReference type="NCBI Taxonomy" id="1921803"/>
    <lineage>
        <taxon>Bacteria</taxon>
        <taxon>Bacillati</taxon>
        <taxon>Cyanobacteriota</taxon>
        <taxon>Cyanophyceae</taxon>
        <taxon>Pleurocapsales</taxon>
        <taxon>Hydrococcaceae</taxon>
        <taxon>Hydrococcus</taxon>
    </lineage>
</organism>
<reference evidence="12 13" key="1">
    <citation type="submission" date="2016-11" db="EMBL/GenBank/DDBJ databases">
        <title>Draft Genome Sequences of Nine Cyanobacterial Strains from Diverse Habitats.</title>
        <authorList>
            <person name="Zhu T."/>
            <person name="Hou S."/>
            <person name="Lu X."/>
            <person name="Hess W.R."/>
        </authorList>
    </citation>
    <scope>NUCLEOTIDE SEQUENCE [LARGE SCALE GENOMIC DNA]</scope>
    <source>
        <strain evidence="12 13">NIES-593</strain>
    </source>
</reference>
<dbReference type="SUPFAM" id="SSF55781">
    <property type="entry name" value="GAF domain-like"/>
    <property type="match status" value="2"/>
</dbReference>
<evidence type="ECO:0000259" key="11">
    <source>
        <dbReference type="PROSITE" id="PS50113"/>
    </source>
</evidence>
<keyword evidence="13" id="KW-1185">Reference proteome</keyword>
<keyword evidence="7" id="KW-0812">Transmembrane</keyword>
<dbReference type="InterPro" id="IPR001610">
    <property type="entry name" value="PAC"/>
</dbReference>
<keyword evidence="4" id="KW-0807">Transducer</keyword>
<evidence type="ECO:0000256" key="2">
    <source>
        <dbReference type="ARBA" id="ARBA00022643"/>
    </source>
</evidence>
<feature type="domain" description="Phytochrome chromophore attachment site" evidence="8">
    <location>
        <begin position="401"/>
        <end position="537"/>
    </location>
</feature>
<protein>
    <recommendedName>
        <fullName evidence="14">Chemotaxis protein</fullName>
    </recommendedName>
</protein>
<dbReference type="STRING" id="1921803.NIES593_15875"/>
<evidence type="ECO:0000256" key="4">
    <source>
        <dbReference type="PROSITE-ProRule" id="PRU00284"/>
    </source>
</evidence>
<dbReference type="PROSITE" id="PS50046">
    <property type="entry name" value="PHYTOCHROME_2"/>
    <property type="match status" value="2"/>
</dbReference>
<dbReference type="PANTHER" id="PTHR47429">
    <property type="entry name" value="PROTEIN TWIN LOV 1"/>
    <property type="match status" value="1"/>
</dbReference>
<feature type="domain" description="Phytochrome chromophore attachment site" evidence="8">
    <location>
        <begin position="230"/>
        <end position="366"/>
    </location>
</feature>
<dbReference type="Gene3D" id="3.30.450.40">
    <property type="match status" value="2"/>
</dbReference>
<dbReference type="SUPFAM" id="SSF55785">
    <property type="entry name" value="PYP-like sensor domain (PAS domain)"/>
    <property type="match status" value="1"/>
</dbReference>
<feature type="compositionally biased region" description="Basic and acidic residues" evidence="6">
    <location>
        <begin position="34"/>
        <end position="48"/>
    </location>
</feature>
<feature type="compositionally biased region" description="Basic and acidic residues" evidence="6">
    <location>
        <begin position="12"/>
        <end position="21"/>
    </location>
</feature>
<dbReference type="InterPro" id="IPR029016">
    <property type="entry name" value="GAF-like_dom_sf"/>
</dbReference>
<evidence type="ECO:0000259" key="9">
    <source>
        <dbReference type="PROSITE" id="PS50111"/>
    </source>
</evidence>
<dbReference type="OrthoDB" id="419276at2"/>
<dbReference type="InterPro" id="IPR000700">
    <property type="entry name" value="PAS-assoc_C"/>
</dbReference>